<dbReference type="RefSeq" id="WP_152763350.1">
    <property type="nucleotide sequence ID" value="NZ_WHLY01000002.1"/>
</dbReference>
<sequence>MRFPYITSDAAILGGKPIIKNTRISVEFILELIASGGSVSQIAESYPHLSVEAIQQAISFAAYNLRNDAFYEMTPAM</sequence>
<accession>A0A7C9BTY8</accession>
<keyword evidence="2" id="KW-1185">Reference proteome</keyword>
<reference evidence="1 2" key="1">
    <citation type="submission" date="2019-10" db="EMBL/GenBank/DDBJ databases">
        <title>Draft Genome Sequence of Cytophagaceae sp. SJW1-29.</title>
        <authorList>
            <person name="Choi A."/>
        </authorList>
    </citation>
    <scope>NUCLEOTIDE SEQUENCE [LARGE SCALE GENOMIC DNA]</scope>
    <source>
        <strain evidence="1 2">SJW1-29</strain>
    </source>
</reference>
<name>A0A7C9BTY8_9BACT</name>
<dbReference type="InterPro" id="IPR009057">
    <property type="entry name" value="Homeodomain-like_sf"/>
</dbReference>
<dbReference type="SUPFAM" id="SSF46689">
    <property type="entry name" value="Homeodomain-like"/>
    <property type="match status" value="1"/>
</dbReference>
<dbReference type="PANTHER" id="PTHR34849">
    <property type="entry name" value="SSL5025 PROTEIN"/>
    <property type="match status" value="1"/>
</dbReference>
<gene>
    <name evidence="1" type="ORF">GBK04_21735</name>
</gene>
<evidence type="ECO:0000313" key="2">
    <source>
        <dbReference type="Proteomes" id="UP000479293"/>
    </source>
</evidence>
<dbReference type="AlphaFoldDB" id="A0A7C9BTY8"/>
<dbReference type="InterPro" id="IPR036388">
    <property type="entry name" value="WH-like_DNA-bd_sf"/>
</dbReference>
<dbReference type="Pfam" id="PF04255">
    <property type="entry name" value="DUF433"/>
    <property type="match status" value="1"/>
</dbReference>
<dbReference type="Gene3D" id="1.10.10.10">
    <property type="entry name" value="Winged helix-like DNA-binding domain superfamily/Winged helix DNA-binding domain"/>
    <property type="match status" value="1"/>
</dbReference>
<dbReference type="PANTHER" id="PTHR34849:SF3">
    <property type="entry name" value="SSR2962 PROTEIN"/>
    <property type="match status" value="1"/>
</dbReference>
<protein>
    <submittedName>
        <fullName evidence="1">DUF433 domain-containing protein</fullName>
    </submittedName>
</protein>
<proteinExistence type="predicted"/>
<dbReference type="EMBL" id="WHLY01000002">
    <property type="protein sequence ID" value="MPR35899.1"/>
    <property type="molecule type" value="Genomic_DNA"/>
</dbReference>
<evidence type="ECO:0000313" key="1">
    <source>
        <dbReference type="EMBL" id="MPR35899.1"/>
    </source>
</evidence>
<dbReference type="Proteomes" id="UP000479293">
    <property type="component" value="Unassembled WGS sequence"/>
</dbReference>
<comment type="caution">
    <text evidence="1">The sequence shown here is derived from an EMBL/GenBank/DDBJ whole genome shotgun (WGS) entry which is preliminary data.</text>
</comment>
<organism evidence="1 2">
    <name type="scientific">Salmonirosea aquatica</name>
    <dbReference type="NCBI Taxonomy" id="2654236"/>
    <lineage>
        <taxon>Bacteria</taxon>
        <taxon>Pseudomonadati</taxon>
        <taxon>Bacteroidota</taxon>
        <taxon>Cytophagia</taxon>
        <taxon>Cytophagales</taxon>
        <taxon>Spirosomataceae</taxon>
        <taxon>Salmonirosea</taxon>
    </lineage>
</organism>
<dbReference type="InterPro" id="IPR007367">
    <property type="entry name" value="DUF433"/>
</dbReference>